<keyword evidence="2" id="KW-0677">Repeat</keyword>
<accession>A0A4V6I969</accession>
<evidence type="ECO:0000256" key="2">
    <source>
        <dbReference type="ARBA" id="ARBA00022737"/>
    </source>
</evidence>
<dbReference type="GO" id="GO:0010557">
    <property type="term" value="P:positive regulation of macromolecule biosynthetic process"/>
    <property type="evidence" value="ECO:0007669"/>
    <property type="project" value="UniProtKB-ARBA"/>
</dbReference>
<evidence type="ECO:0000313" key="7">
    <source>
        <dbReference type="EMBL" id="TMS40103.1"/>
    </source>
</evidence>
<dbReference type="InterPro" id="IPR000014">
    <property type="entry name" value="PAS"/>
</dbReference>
<evidence type="ECO:0000256" key="5">
    <source>
        <dbReference type="ARBA" id="ARBA00023242"/>
    </source>
</evidence>
<organism evidence="7 8">
    <name type="scientific">Steinernema carpocapsae</name>
    <name type="common">Entomopathogenic nematode</name>
    <dbReference type="NCBI Taxonomy" id="34508"/>
    <lineage>
        <taxon>Eukaryota</taxon>
        <taxon>Metazoa</taxon>
        <taxon>Ecdysozoa</taxon>
        <taxon>Nematoda</taxon>
        <taxon>Chromadorea</taxon>
        <taxon>Rhabditida</taxon>
        <taxon>Tylenchina</taxon>
        <taxon>Panagrolaimomorpha</taxon>
        <taxon>Strongyloidoidea</taxon>
        <taxon>Steinernematidae</taxon>
        <taxon>Steinernema</taxon>
    </lineage>
</organism>
<evidence type="ECO:0000256" key="3">
    <source>
        <dbReference type="ARBA" id="ARBA00023015"/>
    </source>
</evidence>
<keyword evidence="8" id="KW-1185">Reference proteome</keyword>
<dbReference type="SMART" id="SM00091">
    <property type="entry name" value="PAS"/>
    <property type="match status" value="2"/>
</dbReference>
<dbReference type="InterPro" id="IPR013767">
    <property type="entry name" value="PAS_fold"/>
</dbReference>
<evidence type="ECO:0000256" key="1">
    <source>
        <dbReference type="ARBA" id="ARBA00004123"/>
    </source>
</evidence>
<name>A0A4V6I969_STECR</name>
<dbReference type="SUPFAM" id="SSF55785">
    <property type="entry name" value="PYP-like sensor domain (PAS domain)"/>
    <property type="match status" value="2"/>
</dbReference>
<feature type="domain" description="PAS" evidence="6">
    <location>
        <begin position="81"/>
        <end position="145"/>
    </location>
</feature>
<dbReference type="Proteomes" id="UP000298663">
    <property type="component" value="Chromosome X"/>
</dbReference>
<keyword evidence="5" id="KW-0539">Nucleus</keyword>
<reference evidence="7 8" key="2">
    <citation type="journal article" date="2019" name="G3 (Bethesda)">
        <title>Hybrid Assembly of the Genome of the Entomopathogenic Nematode Steinernema carpocapsae Identifies the X-Chromosome.</title>
        <authorList>
            <person name="Serra L."/>
            <person name="Macchietto M."/>
            <person name="Macias-Munoz A."/>
            <person name="McGill C.J."/>
            <person name="Rodriguez I.M."/>
            <person name="Rodriguez B."/>
            <person name="Murad R."/>
            <person name="Mortazavi A."/>
        </authorList>
    </citation>
    <scope>NUCLEOTIDE SEQUENCE [LARGE SCALE GENOMIC DNA]</scope>
    <source>
        <strain evidence="7 8">ALL</strain>
    </source>
</reference>
<dbReference type="Pfam" id="PF14598">
    <property type="entry name" value="PAS_11"/>
    <property type="match status" value="1"/>
</dbReference>
<dbReference type="OrthoDB" id="6021714at2759"/>
<dbReference type="EMBL" id="CM016762">
    <property type="protein sequence ID" value="TMS40103.1"/>
    <property type="molecule type" value="Genomic_DNA"/>
</dbReference>
<dbReference type="GO" id="GO:0000977">
    <property type="term" value="F:RNA polymerase II transcription regulatory region sequence-specific DNA binding"/>
    <property type="evidence" value="ECO:0007669"/>
    <property type="project" value="TreeGrafter"/>
</dbReference>
<sequence>MSTAGGSSSGKNVAQYRRQMENAEFEHLSAQLPIARAISGQHIDKTSVVRLASTFMRLTQAMADVPKASKETSVDRFWNAQLLEVLDGFLMCLSATGDILYVSETISIHLGLSQVEMTGNSIFDYMHPSDSYIVRHTLETVLIGQFMSVLFRMRSTLTKRASKENPRSASGFRAVKMDLYKRSNEEAIFAFCQPQTQSCASTLRLDNYSFLISTEVNMSIRHVDARGEEVLGTTSGSLAQISFYQLIHPEDTARLTHLHMDLFQLGTSISCFCRLIRTNGQTKNQKRYFYADICGNRYPLQHNGKYVRDCFNFIIRPCE</sequence>
<dbReference type="Gene3D" id="3.30.450.20">
    <property type="entry name" value="PAS domain"/>
    <property type="match status" value="2"/>
</dbReference>
<dbReference type="InterPro" id="IPR035965">
    <property type="entry name" value="PAS-like_dom_sf"/>
</dbReference>
<evidence type="ECO:0000259" key="6">
    <source>
        <dbReference type="PROSITE" id="PS50112"/>
    </source>
</evidence>
<keyword evidence="3" id="KW-0805">Transcription regulation</keyword>
<comment type="subcellular location">
    <subcellularLocation>
        <location evidence="1">Nucleus</location>
    </subcellularLocation>
</comment>
<dbReference type="PANTHER" id="PTHR23043">
    <property type="entry name" value="HYPOXIA-INDUCIBLE FACTOR 1 ALPHA"/>
    <property type="match status" value="1"/>
</dbReference>
<evidence type="ECO:0000313" key="8">
    <source>
        <dbReference type="Proteomes" id="UP000298663"/>
    </source>
</evidence>
<keyword evidence="4" id="KW-0804">Transcription</keyword>
<dbReference type="GO" id="GO:0000981">
    <property type="term" value="F:DNA-binding transcription factor activity, RNA polymerase II-specific"/>
    <property type="evidence" value="ECO:0007669"/>
    <property type="project" value="TreeGrafter"/>
</dbReference>
<evidence type="ECO:0000256" key="4">
    <source>
        <dbReference type="ARBA" id="ARBA00023163"/>
    </source>
</evidence>
<dbReference type="STRING" id="34508.A0A4V6I969"/>
<dbReference type="PANTHER" id="PTHR23043:SF17">
    <property type="entry name" value="PROTEIN SIMILAR"/>
    <property type="match status" value="1"/>
</dbReference>
<proteinExistence type="predicted"/>
<dbReference type="AlphaFoldDB" id="A0A4V6I969"/>
<reference evidence="7 8" key="1">
    <citation type="journal article" date="2015" name="Genome Biol.">
        <title>Comparative genomics of Steinernema reveals deeply conserved gene regulatory networks.</title>
        <authorList>
            <person name="Dillman A.R."/>
            <person name="Macchietto M."/>
            <person name="Porter C.F."/>
            <person name="Rogers A."/>
            <person name="Williams B."/>
            <person name="Antoshechkin I."/>
            <person name="Lee M.M."/>
            <person name="Goodwin Z."/>
            <person name="Lu X."/>
            <person name="Lewis E.E."/>
            <person name="Goodrich-Blair H."/>
            <person name="Stock S.P."/>
            <person name="Adams B.J."/>
            <person name="Sternberg P.W."/>
            <person name="Mortazavi A."/>
        </authorList>
    </citation>
    <scope>NUCLEOTIDE SEQUENCE [LARGE SCALE GENOMIC DNA]</scope>
    <source>
        <strain evidence="7 8">ALL</strain>
    </source>
</reference>
<dbReference type="GO" id="GO:0005634">
    <property type="term" value="C:nucleus"/>
    <property type="evidence" value="ECO:0007669"/>
    <property type="project" value="UniProtKB-SubCell"/>
</dbReference>
<dbReference type="PROSITE" id="PS50112">
    <property type="entry name" value="PAS"/>
    <property type="match status" value="1"/>
</dbReference>
<protein>
    <recommendedName>
        <fullName evidence="6">PAS domain-containing protein</fullName>
    </recommendedName>
</protein>
<dbReference type="CDD" id="cd11391">
    <property type="entry name" value="bHLH_PAS"/>
    <property type="match status" value="1"/>
</dbReference>
<dbReference type="CDD" id="cd00130">
    <property type="entry name" value="PAS"/>
    <property type="match status" value="2"/>
</dbReference>
<gene>
    <name evidence="7" type="ORF">L596_006525</name>
</gene>
<dbReference type="Pfam" id="PF00989">
    <property type="entry name" value="PAS"/>
    <property type="match status" value="1"/>
</dbReference>